<reference evidence="3" key="1">
    <citation type="journal article" date="2019" name="Int. J. Syst. Evol. Microbiol.">
        <title>The Global Catalogue of Microorganisms (GCM) 10K type strain sequencing project: providing services to taxonomists for standard genome sequencing and annotation.</title>
        <authorList>
            <consortium name="The Broad Institute Genomics Platform"/>
            <consortium name="The Broad Institute Genome Sequencing Center for Infectious Disease"/>
            <person name="Wu L."/>
            <person name="Ma J."/>
        </authorList>
    </citation>
    <scope>NUCLEOTIDE SEQUENCE [LARGE SCALE GENOMIC DNA]</scope>
    <source>
        <strain evidence="3">KCTC 32255</strain>
    </source>
</reference>
<dbReference type="PANTHER" id="PTHR43056:SF5">
    <property type="entry name" value="PEPTIDASE S9 PROLYL OLIGOPEPTIDASE CATALYTIC DOMAIN-CONTAINING PROTEIN"/>
    <property type="match status" value="1"/>
</dbReference>
<dbReference type="InterPro" id="IPR001375">
    <property type="entry name" value="Peptidase_S9_cat"/>
</dbReference>
<keyword evidence="3" id="KW-1185">Reference proteome</keyword>
<protein>
    <submittedName>
        <fullName evidence="2">Prolyl oligopeptidase family serine peptidase</fullName>
    </submittedName>
</protein>
<dbReference type="SUPFAM" id="SSF69322">
    <property type="entry name" value="Tricorn protease domain 2"/>
    <property type="match status" value="1"/>
</dbReference>
<name>A0ABW2C3U3_9PSEU</name>
<dbReference type="PANTHER" id="PTHR43056">
    <property type="entry name" value="PEPTIDASE S9 PROLYL OLIGOPEPTIDASE"/>
    <property type="match status" value="1"/>
</dbReference>
<dbReference type="EMBL" id="JBHSXX010000001">
    <property type="protein sequence ID" value="MFC6869163.1"/>
    <property type="molecule type" value="Genomic_DNA"/>
</dbReference>
<proteinExistence type="predicted"/>
<sequence>MSSTAPYGTWTSPITAEIAAAASGAAHWTDFVESEIVWAQPLTSEGGRTTLMRETPSGVEELVPTPYNVRNRVHEYGGRPWVAIGDTIVFTNWDDQRLYLRRSDGSIAPLSPAPDRPQGLRYADLTAGPGGEVWAVRETITGPKPTDVARDHVAVSLDGHVRVLGASHHFLTAPKPSPDGRRAVWLGWDHPDMPWDTAQLCVAEIHADGAFAEHSVLSGGHDVGKAGHDVGKAGHDVAVCQVEWESDDTLLALVDPDGWWNLFRIELDGSGTNLAPVAQEIGGPLWQLGYRWFQPLGDGRHAVLRSGRLAVLDERDGSVTDVEATADLPAWSATLAVRDGVVAGVAAGPRTQPTVVAVDPRLGTVREVSEPRGEQVPTGYLPVPSERTFRSQDGVDIPAYVYPPTNPDYTAPDGELPPYVVHVHGGPTSGVSPALSMQLAYFTSRGIGIVAVNYGGSTGYGRQYRERLREQWGVVDVADCATVAEALAAEGTADPRRLAIRGGSAGGYTGALSAATTTTYAAATIMFPVIDMLTFASGETHDFESRYLDSLVGPLPEQRQRYIDRSPITHVSSLACPVLLLQGAEDEICPPAQAESFVEPLAGSGVGHAYRLFDGEQHGFRRAETIIEALESELSFYGQTLGFDPPGVPTLPLRR</sequence>
<dbReference type="SUPFAM" id="SSF53474">
    <property type="entry name" value="alpha/beta-Hydrolases"/>
    <property type="match status" value="1"/>
</dbReference>
<dbReference type="InterPro" id="IPR050585">
    <property type="entry name" value="Xaa-Pro_dipeptidyl-ppase/CocE"/>
</dbReference>
<evidence type="ECO:0000259" key="1">
    <source>
        <dbReference type="Pfam" id="PF00326"/>
    </source>
</evidence>
<evidence type="ECO:0000313" key="3">
    <source>
        <dbReference type="Proteomes" id="UP001596337"/>
    </source>
</evidence>
<dbReference type="InterPro" id="IPR029058">
    <property type="entry name" value="AB_hydrolase_fold"/>
</dbReference>
<dbReference type="Proteomes" id="UP001596337">
    <property type="component" value="Unassembled WGS sequence"/>
</dbReference>
<gene>
    <name evidence="2" type="ORF">ACFQGD_18635</name>
</gene>
<dbReference type="RefSeq" id="WP_345393346.1">
    <property type="nucleotide sequence ID" value="NZ_BAABLA010000019.1"/>
</dbReference>
<evidence type="ECO:0000313" key="2">
    <source>
        <dbReference type="EMBL" id="MFC6869163.1"/>
    </source>
</evidence>
<comment type="caution">
    <text evidence="2">The sequence shown here is derived from an EMBL/GenBank/DDBJ whole genome shotgun (WGS) entry which is preliminary data.</text>
</comment>
<organism evidence="2 3">
    <name type="scientific">Haloechinothrix salitolerans</name>
    <dbReference type="NCBI Taxonomy" id="926830"/>
    <lineage>
        <taxon>Bacteria</taxon>
        <taxon>Bacillati</taxon>
        <taxon>Actinomycetota</taxon>
        <taxon>Actinomycetes</taxon>
        <taxon>Pseudonocardiales</taxon>
        <taxon>Pseudonocardiaceae</taxon>
        <taxon>Haloechinothrix</taxon>
    </lineage>
</organism>
<accession>A0ABW2C3U3</accession>
<dbReference type="Gene3D" id="3.40.50.1820">
    <property type="entry name" value="alpha/beta hydrolase"/>
    <property type="match status" value="1"/>
</dbReference>
<dbReference type="Pfam" id="PF00326">
    <property type="entry name" value="Peptidase_S9"/>
    <property type="match status" value="1"/>
</dbReference>
<feature type="domain" description="Peptidase S9 prolyl oligopeptidase catalytic" evidence="1">
    <location>
        <begin position="435"/>
        <end position="642"/>
    </location>
</feature>